<gene>
    <name evidence="2" type="ORF">KNN_02659</name>
</gene>
<dbReference type="Gene3D" id="3.40.1580.10">
    <property type="entry name" value="SMI1/KNR4-like"/>
    <property type="match status" value="1"/>
</dbReference>
<name>A0A9W3ZUN3_BACTO</name>
<dbReference type="InterPro" id="IPR018958">
    <property type="entry name" value="Knr4/Smi1-like_dom"/>
</dbReference>
<dbReference type="Proteomes" id="UP000055316">
    <property type="component" value="Chromosome"/>
</dbReference>
<proteinExistence type="predicted"/>
<evidence type="ECO:0000313" key="3">
    <source>
        <dbReference type="Proteomes" id="UP000055316"/>
    </source>
</evidence>
<dbReference type="AlphaFoldDB" id="A0A9W3ZUN3"/>
<evidence type="ECO:0000313" key="2">
    <source>
        <dbReference type="EMBL" id="BAR83505.1"/>
    </source>
</evidence>
<sequence length="168" mass="19649">MGGWNQMSKVQWRSPDEPIIREDVKNVEQELNINFPLDYIECVMNNNGAHVSPEVFEVEGKRKVFGTLLSYDMEDDENIMEVFDDYKDTLPAELVPFAFDPAGNLICFDYKNDKNNPVVVFWEHENAGEKEMLLREEGLTEEQVEERARENVFYIADTFTDFLNKLHD</sequence>
<accession>A0A9W3ZUN3</accession>
<reference evidence="2 3" key="1">
    <citation type="submission" date="2015-05" db="EMBL/GenBank/DDBJ databases">
        <title>Whole genome sequence of Bacillus thuringiensis serovar tolworthi Pasteur Institute Standard strain.</title>
        <authorList>
            <person name="Kanda K."/>
            <person name="Nakashima K."/>
            <person name="Nagano Y."/>
        </authorList>
    </citation>
    <scope>NUCLEOTIDE SEQUENCE [LARGE SCALE GENOMIC DNA]</scope>
    <source>
        <strain evidence="2 3">Pasteur Institute Standard strain</strain>
    </source>
</reference>
<dbReference type="EMBL" id="AP014864">
    <property type="protein sequence ID" value="BAR83505.1"/>
    <property type="molecule type" value="Genomic_DNA"/>
</dbReference>
<dbReference type="SUPFAM" id="SSF160631">
    <property type="entry name" value="SMI1/KNR4-like"/>
    <property type="match status" value="1"/>
</dbReference>
<dbReference type="InterPro" id="IPR037883">
    <property type="entry name" value="Knr4/Smi1-like_sf"/>
</dbReference>
<dbReference type="SMART" id="SM00860">
    <property type="entry name" value="SMI1_KNR4"/>
    <property type="match status" value="1"/>
</dbReference>
<dbReference type="Pfam" id="PF09346">
    <property type="entry name" value="SMI1_KNR4"/>
    <property type="match status" value="1"/>
</dbReference>
<evidence type="ECO:0000259" key="1">
    <source>
        <dbReference type="SMART" id="SM00860"/>
    </source>
</evidence>
<organism evidence="2 3">
    <name type="scientific">Bacillus thuringiensis subsp. tolworthi</name>
    <dbReference type="NCBI Taxonomy" id="1442"/>
    <lineage>
        <taxon>Bacteria</taxon>
        <taxon>Bacillati</taxon>
        <taxon>Bacillota</taxon>
        <taxon>Bacilli</taxon>
        <taxon>Bacillales</taxon>
        <taxon>Bacillaceae</taxon>
        <taxon>Bacillus</taxon>
        <taxon>Bacillus cereus group</taxon>
    </lineage>
</organism>
<protein>
    <submittedName>
        <fullName evidence="2">SMI1 / KNR4 family</fullName>
    </submittedName>
</protein>
<feature type="domain" description="Knr4/Smi1-like" evidence="1">
    <location>
        <begin position="18"/>
        <end position="165"/>
    </location>
</feature>